<evidence type="ECO:0000313" key="2">
    <source>
        <dbReference type="EMBL" id="KZS62802.1"/>
    </source>
</evidence>
<protein>
    <recommendedName>
        <fullName evidence="4">DUF4190 domain-containing protein</fullName>
    </recommendedName>
</protein>
<name>A0A164ATT5_9MYCO</name>
<sequence>MTTTRPLSVAGAAPERATNGYASAAFAFSVVGALVLSVVCAVTALVQIKNPDEGRGLAIAGLAISAGWVALLFALAHAHVV</sequence>
<keyword evidence="1" id="KW-0812">Transmembrane</keyword>
<dbReference type="Proteomes" id="UP000077342">
    <property type="component" value="Unassembled WGS sequence"/>
</dbReference>
<feature type="transmembrane region" description="Helical" evidence="1">
    <location>
        <begin position="57"/>
        <end position="78"/>
    </location>
</feature>
<evidence type="ECO:0000313" key="3">
    <source>
        <dbReference type="Proteomes" id="UP000077342"/>
    </source>
</evidence>
<dbReference type="AlphaFoldDB" id="A0A164ATT5"/>
<organism evidence="2 3">
    <name type="scientific">Mycobacterium ostraviense</name>
    <dbReference type="NCBI Taxonomy" id="2738409"/>
    <lineage>
        <taxon>Bacteria</taxon>
        <taxon>Bacillati</taxon>
        <taxon>Actinomycetota</taxon>
        <taxon>Actinomycetes</taxon>
        <taxon>Mycobacteriales</taxon>
        <taxon>Mycobacteriaceae</taxon>
        <taxon>Mycobacterium</taxon>
    </lineage>
</organism>
<accession>A0A164ATT5</accession>
<proteinExistence type="predicted"/>
<feature type="transmembrane region" description="Helical" evidence="1">
    <location>
        <begin position="20"/>
        <end position="45"/>
    </location>
</feature>
<evidence type="ECO:0000256" key="1">
    <source>
        <dbReference type="SAM" id="Phobius"/>
    </source>
</evidence>
<comment type="caution">
    <text evidence="2">The sequence shown here is derived from an EMBL/GenBank/DDBJ whole genome shotgun (WGS) entry which is preliminary data.</text>
</comment>
<gene>
    <name evidence="2" type="ORF">A4G28_11820</name>
</gene>
<keyword evidence="3" id="KW-1185">Reference proteome</keyword>
<keyword evidence="1" id="KW-0472">Membrane</keyword>
<keyword evidence="1" id="KW-1133">Transmembrane helix</keyword>
<reference evidence="3" key="1">
    <citation type="submission" date="2016-04" db="EMBL/GenBank/DDBJ databases">
        <authorList>
            <person name="Strapagiel D."/>
            <person name="Borowka P."/>
            <person name="Marciniak B."/>
            <person name="Bakula Z."/>
            <person name="Van Ingen J."/>
            <person name="Safianowska A."/>
            <person name="Dziadek J."/>
            <person name="Jagielski T."/>
        </authorList>
    </citation>
    <scope>NUCLEOTIDE SEQUENCE [LARGE SCALE GENOMIC DNA]</scope>
    <source>
        <strain evidence="3">1010001458</strain>
    </source>
</reference>
<dbReference type="RefSeq" id="WP_075510508.1">
    <property type="nucleotide sequence ID" value="NZ_CP089224.1"/>
</dbReference>
<evidence type="ECO:0008006" key="4">
    <source>
        <dbReference type="Google" id="ProtNLM"/>
    </source>
</evidence>
<dbReference type="EMBL" id="LWCI01000103">
    <property type="protein sequence ID" value="KZS62802.1"/>
    <property type="molecule type" value="Genomic_DNA"/>
</dbReference>